<dbReference type="SUPFAM" id="SSF100879">
    <property type="entry name" value="Lesion bypass DNA polymerase (Y-family), little finger domain"/>
    <property type="match status" value="1"/>
</dbReference>
<organism evidence="6 7">
    <name type="scientific">Micromonospora echinaurantiaca</name>
    <dbReference type="NCBI Taxonomy" id="47857"/>
    <lineage>
        <taxon>Bacteria</taxon>
        <taxon>Bacillati</taxon>
        <taxon>Actinomycetota</taxon>
        <taxon>Actinomycetes</taxon>
        <taxon>Micromonosporales</taxon>
        <taxon>Micromonosporaceae</taxon>
        <taxon>Micromonospora</taxon>
    </lineage>
</organism>
<comment type="catalytic activity">
    <reaction evidence="3 4">
        <text>DNA(n) + a 2'-deoxyribonucleoside 5'-triphosphate = DNA(n+1) + diphosphate</text>
        <dbReference type="Rhea" id="RHEA:22508"/>
        <dbReference type="Rhea" id="RHEA-COMP:17339"/>
        <dbReference type="Rhea" id="RHEA-COMP:17340"/>
        <dbReference type="ChEBI" id="CHEBI:33019"/>
        <dbReference type="ChEBI" id="CHEBI:61560"/>
        <dbReference type="ChEBI" id="CHEBI:173112"/>
        <dbReference type="EC" id="2.7.7.7"/>
    </reaction>
</comment>
<keyword evidence="4" id="KW-0460">Magnesium</keyword>
<evidence type="ECO:0000259" key="5">
    <source>
        <dbReference type="PROSITE" id="PS50173"/>
    </source>
</evidence>
<feature type="site" description="Substrate discrimination" evidence="4">
    <location>
        <position position="18"/>
    </location>
</feature>
<keyword evidence="4" id="KW-0235">DNA replication</keyword>
<dbReference type="InterPro" id="IPR022880">
    <property type="entry name" value="DNApol_IV"/>
</dbReference>
<keyword evidence="4" id="KW-0548">Nucleotidyltransferase</keyword>
<keyword evidence="4" id="KW-0808">Transferase</keyword>
<dbReference type="PANTHER" id="PTHR11076:SF33">
    <property type="entry name" value="DNA POLYMERASE KAPPA"/>
    <property type="match status" value="1"/>
</dbReference>
<comment type="subcellular location">
    <subcellularLocation>
        <location evidence="4">Cytoplasm</location>
    </subcellularLocation>
</comment>
<dbReference type="GO" id="GO:0006261">
    <property type="term" value="P:DNA-templated DNA replication"/>
    <property type="evidence" value="ECO:0007669"/>
    <property type="project" value="UniProtKB-UniRule"/>
</dbReference>
<dbReference type="InterPro" id="IPR017961">
    <property type="entry name" value="DNA_pol_Y-fam_little_finger"/>
</dbReference>
<evidence type="ECO:0000313" key="6">
    <source>
        <dbReference type="EMBL" id="SCG47875.1"/>
    </source>
</evidence>
<dbReference type="EC" id="2.7.7.7" evidence="4"/>
<dbReference type="EMBL" id="LT607750">
    <property type="protein sequence ID" value="SCG47875.1"/>
    <property type="molecule type" value="Genomic_DNA"/>
</dbReference>
<feature type="active site" evidence="4">
    <location>
        <position position="104"/>
    </location>
</feature>
<dbReference type="InterPro" id="IPR050116">
    <property type="entry name" value="DNA_polymerase-Y"/>
</dbReference>
<dbReference type="AlphaFoldDB" id="A0A1C5HPI0"/>
<comment type="cofactor">
    <cofactor evidence="4">
        <name>Mg(2+)</name>
        <dbReference type="ChEBI" id="CHEBI:18420"/>
    </cofactor>
    <text evidence="4">Binds 2 magnesium ions per subunit.</text>
</comment>
<dbReference type="InterPro" id="IPR024728">
    <property type="entry name" value="PolY_HhH_motif"/>
</dbReference>
<keyword evidence="4" id="KW-0234">DNA repair</keyword>
<comment type="function">
    <text evidence="2 4">Poorly processive, error-prone DNA polymerase involved in untargeted mutagenesis. Copies undamaged DNA at stalled replication forks, which arise in vivo from mismatched or misaligned primer ends. These misaligned primers can be extended by PolIV. Exhibits no 3'-5' exonuclease (proofreading) activity. May be involved in translesional synthesis, in conjunction with the beta clamp from PolIII.</text>
</comment>
<keyword evidence="4" id="KW-0239">DNA-directed DNA polymerase</keyword>
<keyword evidence="4" id="KW-0227">DNA damage</keyword>
<dbReference type="InterPro" id="IPR043128">
    <property type="entry name" value="Rev_trsase/Diguanyl_cyclase"/>
</dbReference>
<name>A0A1C5HPI0_9ACTN</name>
<dbReference type="GO" id="GO:0005829">
    <property type="term" value="C:cytosol"/>
    <property type="evidence" value="ECO:0007669"/>
    <property type="project" value="TreeGrafter"/>
</dbReference>
<keyword evidence="7" id="KW-1185">Reference proteome</keyword>
<feature type="binding site" evidence="4">
    <location>
        <position position="13"/>
    </location>
    <ligand>
        <name>Mg(2+)</name>
        <dbReference type="ChEBI" id="CHEBI:18420"/>
    </ligand>
</feature>
<comment type="subunit">
    <text evidence="4">Monomer.</text>
</comment>
<feature type="domain" description="UmuC" evidence="5">
    <location>
        <begin position="9"/>
        <end position="185"/>
    </location>
</feature>
<dbReference type="PANTHER" id="PTHR11076">
    <property type="entry name" value="DNA REPAIR POLYMERASE UMUC / TRANSFERASE FAMILY MEMBER"/>
    <property type="match status" value="1"/>
</dbReference>
<comment type="similarity">
    <text evidence="1 4">Belongs to the DNA polymerase type-Y family.</text>
</comment>
<keyword evidence="4" id="KW-0238">DNA-binding</keyword>
<proteinExistence type="inferred from homology"/>
<protein>
    <recommendedName>
        <fullName evidence="4">DNA polymerase IV</fullName>
        <shortName evidence="4">Pol IV</shortName>
        <ecNumber evidence="4">2.7.7.7</ecNumber>
    </recommendedName>
</protein>
<evidence type="ECO:0000256" key="4">
    <source>
        <dbReference type="HAMAP-Rule" id="MF_01113"/>
    </source>
</evidence>
<dbReference type="SUPFAM" id="SSF56672">
    <property type="entry name" value="DNA/RNA polymerases"/>
    <property type="match status" value="1"/>
</dbReference>
<keyword evidence="4" id="KW-0515">Mutator protein</keyword>
<reference evidence="6 7" key="1">
    <citation type="submission" date="2016-06" db="EMBL/GenBank/DDBJ databases">
        <authorList>
            <person name="Kjaerup R.B."/>
            <person name="Dalgaard T.S."/>
            <person name="Juul-Madsen H.R."/>
        </authorList>
    </citation>
    <scope>NUCLEOTIDE SEQUENCE [LARGE SCALE GENOMIC DNA]</scope>
    <source>
        <strain evidence="6 7">DSM 43904</strain>
    </source>
</reference>
<dbReference type="Proteomes" id="UP000198217">
    <property type="component" value="Chromosome I"/>
</dbReference>
<dbReference type="GO" id="GO:0006281">
    <property type="term" value="P:DNA repair"/>
    <property type="evidence" value="ECO:0007669"/>
    <property type="project" value="UniProtKB-UniRule"/>
</dbReference>
<dbReference type="GO" id="GO:0042276">
    <property type="term" value="P:error-prone translesion synthesis"/>
    <property type="evidence" value="ECO:0007669"/>
    <property type="project" value="TreeGrafter"/>
</dbReference>
<dbReference type="Pfam" id="PF00817">
    <property type="entry name" value="IMS"/>
    <property type="match status" value="1"/>
</dbReference>
<dbReference type="Gene3D" id="3.30.70.270">
    <property type="match status" value="1"/>
</dbReference>
<sequence length="397" mass="42227">MFVSGEASILHADLDAFYASVEQRDDPRLRGRPVIVGGGVVLAASYEAKARGVRSAMGGRQARRLCPEAIVVPPRMSAYTAASRAVFEIFRQTTPLVEGLSVDEAFLDVGGLRRLAGPPADIAARLRHEVRHRVGLPITVGVARTKFLAKVASGVAKPDGLLVVPPDGELAFLHPLPVERLWGVGPVTATKLRERGIRTVGQVARLGEATLVSLLGAGAGRHLHALAHNRDPRPVQVGRRRASMGAQHALGGPAHSPAELDAVLAGLVDRVTRRMRGATRTGRTVTLRLRFADYTRATRSHTLPKATADTQPLLAAARALLRAALPEIDRRGITLLGVSVANLDGGHVQPPLPFERDPGADLDAAVDAVRDRFGSAALTRAVLLGRDTGPEMPRLPD</sequence>
<dbReference type="Pfam" id="PF11798">
    <property type="entry name" value="IMS_HHH"/>
    <property type="match status" value="1"/>
</dbReference>
<dbReference type="Pfam" id="PF11799">
    <property type="entry name" value="IMS_C"/>
    <property type="match status" value="1"/>
</dbReference>
<dbReference type="GO" id="GO:0009432">
    <property type="term" value="P:SOS response"/>
    <property type="evidence" value="ECO:0007669"/>
    <property type="project" value="TreeGrafter"/>
</dbReference>
<keyword evidence="4" id="KW-0479">Metal-binding</keyword>
<evidence type="ECO:0000313" key="7">
    <source>
        <dbReference type="Proteomes" id="UP000198217"/>
    </source>
</evidence>
<dbReference type="Gene3D" id="3.40.1170.60">
    <property type="match status" value="1"/>
</dbReference>
<dbReference type="GO" id="GO:0003684">
    <property type="term" value="F:damaged DNA binding"/>
    <property type="evidence" value="ECO:0007669"/>
    <property type="project" value="InterPro"/>
</dbReference>
<dbReference type="InterPro" id="IPR001126">
    <property type="entry name" value="UmuC"/>
</dbReference>
<evidence type="ECO:0000256" key="1">
    <source>
        <dbReference type="ARBA" id="ARBA00010945"/>
    </source>
</evidence>
<evidence type="ECO:0000256" key="2">
    <source>
        <dbReference type="ARBA" id="ARBA00025589"/>
    </source>
</evidence>
<dbReference type="PROSITE" id="PS50173">
    <property type="entry name" value="UMUC"/>
    <property type="match status" value="1"/>
</dbReference>
<dbReference type="GO" id="GO:0000287">
    <property type="term" value="F:magnesium ion binding"/>
    <property type="evidence" value="ECO:0007669"/>
    <property type="project" value="UniProtKB-UniRule"/>
</dbReference>
<dbReference type="InterPro" id="IPR043502">
    <property type="entry name" value="DNA/RNA_pol_sf"/>
</dbReference>
<feature type="binding site" evidence="4">
    <location>
        <position position="103"/>
    </location>
    <ligand>
        <name>Mg(2+)</name>
        <dbReference type="ChEBI" id="CHEBI:18420"/>
    </ligand>
</feature>
<dbReference type="CDD" id="cd03586">
    <property type="entry name" value="PolY_Pol_IV_kappa"/>
    <property type="match status" value="1"/>
</dbReference>
<gene>
    <name evidence="4" type="primary">dinB</name>
    <name evidence="6" type="ORF">GA0070609_1988</name>
</gene>
<evidence type="ECO:0000256" key="3">
    <source>
        <dbReference type="ARBA" id="ARBA00049244"/>
    </source>
</evidence>
<dbReference type="NCBIfam" id="NF002677">
    <property type="entry name" value="PRK02406.1"/>
    <property type="match status" value="1"/>
</dbReference>
<keyword evidence="4" id="KW-0963">Cytoplasm</keyword>
<dbReference type="HAMAP" id="MF_01113">
    <property type="entry name" value="DNApol_IV"/>
    <property type="match status" value="1"/>
</dbReference>
<dbReference type="Gene3D" id="3.30.1490.100">
    <property type="entry name" value="DNA polymerase, Y-family, little finger domain"/>
    <property type="match status" value="1"/>
</dbReference>
<dbReference type="NCBIfam" id="NF003015">
    <property type="entry name" value="PRK03858.1"/>
    <property type="match status" value="1"/>
</dbReference>
<accession>A0A1C5HPI0</accession>
<dbReference type="Gene3D" id="1.10.150.20">
    <property type="entry name" value="5' to 3' exonuclease, C-terminal subdomain"/>
    <property type="match status" value="1"/>
</dbReference>
<dbReference type="InterPro" id="IPR036775">
    <property type="entry name" value="DNA_pol_Y-fam_lit_finger_sf"/>
</dbReference>
<dbReference type="GO" id="GO:0003887">
    <property type="term" value="F:DNA-directed DNA polymerase activity"/>
    <property type="evidence" value="ECO:0007669"/>
    <property type="project" value="UniProtKB-UniRule"/>
</dbReference>